<feature type="compositionally biased region" description="Polar residues" evidence="2">
    <location>
        <begin position="558"/>
        <end position="570"/>
    </location>
</feature>
<feature type="compositionally biased region" description="Low complexity" evidence="2">
    <location>
        <begin position="1491"/>
        <end position="1511"/>
    </location>
</feature>
<feature type="compositionally biased region" description="Basic residues" evidence="2">
    <location>
        <begin position="1525"/>
        <end position="1539"/>
    </location>
</feature>
<feature type="region of interest" description="Disordered" evidence="2">
    <location>
        <begin position="1417"/>
        <end position="1588"/>
    </location>
</feature>
<dbReference type="PROSITE" id="PS50800">
    <property type="entry name" value="SAP"/>
    <property type="match status" value="1"/>
</dbReference>
<accession>A0AAD9IHU0</accession>
<dbReference type="PANTHER" id="PTHR13037:SF24">
    <property type="entry name" value="POLYCOMB PROTEIN PCL-RELATED"/>
    <property type="match status" value="1"/>
</dbReference>
<feature type="region of interest" description="Disordered" evidence="2">
    <location>
        <begin position="146"/>
        <end position="165"/>
    </location>
</feature>
<dbReference type="SMART" id="SM00513">
    <property type="entry name" value="SAP"/>
    <property type="match status" value="1"/>
</dbReference>
<evidence type="ECO:0000256" key="1">
    <source>
        <dbReference type="ARBA" id="ARBA00022581"/>
    </source>
</evidence>
<reference evidence="4" key="1">
    <citation type="submission" date="2021-01" db="EMBL/GenBank/DDBJ databases">
        <authorList>
            <person name="Eckstrom K.M.E."/>
        </authorList>
    </citation>
    <scope>NUCLEOTIDE SEQUENCE</scope>
    <source>
        <strain evidence="4">UVCC 0001</strain>
    </source>
</reference>
<keyword evidence="1" id="KW-0945">Host-virus interaction</keyword>
<feature type="compositionally biased region" description="Low complexity" evidence="2">
    <location>
        <begin position="1657"/>
        <end position="1667"/>
    </location>
</feature>
<dbReference type="EMBL" id="JASFZW010000006">
    <property type="protein sequence ID" value="KAK2077500.1"/>
    <property type="molecule type" value="Genomic_DNA"/>
</dbReference>
<sequence>MRLGWAHRLGLKTSGDKPQIQARLLVALQRRLGLPAPSRPELESLPEHLPTRELAACLVRVWAVDPPATRAQMLELLLCLLAEEEWEAPREATALQLEPMDWEELTMDELKDELRLRRLPVSGVKAKLVARLRDWHVQYGRAELVEGEGSEEEGDADKRGSSPTGDVKIALVIGGPSLEQREASLRTARWLALHHPRGCSRAAFAPIYVGDQSGGPASPCLPLLDKELFGMGATELDALLDAGIQAMAQRSHRPPWKTLRRPRILTRPCLILAASPAIPGRCLGTCGRWGGRQSLRSFAWIRAAGWALLRSKTCPSTRPWRPGSGRSGRTAPATARLAVRMERGGRVLGATVVSGAAAALLAAARLAEEHRAETDACDATFAVELVRERAVHFAVSVLGALSGAGGSDHDSPPPASAVALPVTELGYYDLMEDVMDAELALDRHRAICAGEDPEAATAVAAAVSRETRASPLYLGRRPVRDTQELRRFTPPADRGASTVLTPDVQRAIREAAVQLYSELGIGGQPAVFYGSLVLPEDEEEARGGVENGSAGTEAVDATPNSHHQPKQGNSPRRFEELQSLSEAATAPPMPRSPADPAALPPPRRVASLSEQRAPALTPHETAKRLEAYRAAVSGPSQAVYGEWGGTEIDDRTREQILGTRPPGVFATEDAESARRQDEEAWQRRQLPVVAVDEHERDSGVGSVLDPGVDHQDHPRLHLAWSGLVLDPCELLSGADSIVVQQATAAGLDWQQVVLGALLSESPAPELGGREPPRGVQVGDNGADLLLIEDNLESDASVTAEQSGISAKDRLDHAREVLIGTQSASSSLVEFSGQKMTPTAAVQMAERVRRFSDALPVAERVFLAEIRAKVQALEEGRDAPDLSFLQEREGESWLSSESEEASEPQDAALLAQREREEIWGPSGGWDLDGEGGSLVVEDEDRETLAHEFAHMGSTEVDGNRTPSQPPQRARSRLPRRPIWLLFGGEAAAGERTVRAASEAKAALDAMLAVDAAADIDHPTDAPAANAGDVRAFFLEPVNCGAQQDRRRARVLEYRLEMKKAGAEEEALLREAPTLMLSRLRDVPPSSRNPAQRGVWDLQGASATLGASNAELQHACEALARPASERDLRSGRQTTEREASIAVARQELELAGFCLFDRPRCFPWGALSARGSESGSIAPPPAPAWSAEVVAGDADAEAARRHDAAVRFLAQAPPLIPRDPLPAPRYDFLADWASEAAEAGAVVVPILGRDPVAFGPLQAAFRAERVPYALSSGPGVRRASDRTRLMRAVEGMARIGVTGSTCLSIHMRRLYMIASSERDSASLLATVKQHLHAEPGQAVCARLVAPRLESMAEAIPLASGEDLQLLARALAEGWESIDPGLLSAGFLVPEHAREGLRLPKVVERDTLVFEALAPARRRGLRAPPPGLCSPPARRGRARQRRARRGQTAARSSGRGPGTAGSVSSRPRSGAPAWASGAWAWPSPSSRRRRPPRASRAAPSGPRRWRTSSGSRGSTPRRRSSATAGTGRRSRTRMRSWKRRRAVMAWSPRPWAPTRPTEPLPRRPRRRDLCQPAGASWSPAPRRAACRPARPPWRPSGARRWLFGWASLAPAPSRPSSSAPQGSCAWRMSMRCRTCEARHRLCASPPPRPPLAARARPRCGRGSPGPRWKN</sequence>
<feature type="compositionally biased region" description="Pro residues" evidence="2">
    <location>
        <begin position="1547"/>
        <end position="1556"/>
    </location>
</feature>
<feature type="compositionally biased region" description="Basic residues" evidence="2">
    <location>
        <begin position="1431"/>
        <end position="1442"/>
    </location>
</feature>
<feature type="compositionally biased region" description="Pro residues" evidence="2">
    <location>
        <begin position="587"/>
        <end position="603"/>
    </location>
</feature>
<evidence type="ECO:0000313" key="5">
    <source>
        <dbReference type="Proteomes" id="UP001255856"/>
    </source>
</evidence>
<dbReference type="PANTHER" id="PTHR13037">
    <property type="entry name" value="FORMIN"/>
    <property type="match status" value="1"/>
</dbReference>
<evidence type="ECO:0000256" key="2">
    <source>
        <dbReference type="SAM" id="MobiDB-lite"/>
    </source>
</evidence>
<organism evidence="4 5">
    <name type="scientific">Prototheca wickerhamii</name>
    <dbReference type="NCBI Taxonomy" id="3111"/>
    <lineage>
        <taxon>Eukaryota</taxon>
        <taxon>Viridiplantae</taxon>
        <taxon>Chlorophyta</taxon>
        <taxon>core chlorophytes</taxon>
        <taxon>Trebouxiophyceae</taxon>
        <taxon>Chlorellales</taxon>
        <taxon>Chlorellaceae</taxon>
        <taxon>Prototheca</taxon>
    </lineage>
</organism>
<feature type="compositionally biased region" description="Acidic residues" evidence="2">
    <location>
        <begin position="146"/>
        <end position="155"/>
    </location>
</feature>
<dbReference type="Pfam" id="PF02037">
    <property type="entry name" value="SAP"/>
    <property type="match status" value="1"/>
</dbReference>
<name>A0AAD9IHU0_PROWI</name>
<dbReference type="SUPFAM" id="SSF68906">
    <property type="entry name" value="SAP domain"/>
    <property type="match status" value="1"/>
</dbReference>
<gene>
    <name evidence="4" type="ORF">QBZ16_004345</name>
</gene>
<feature type="region of interest" description="Disordered" evidence="2">
    <location>
        <begin position="1637"/>
        <end position="1667"/>
    </location>
</feature>
<dbReference type="Gene3D" id="1.10.720.30">
    <property type="entry name" value="SAP domain"/>
    <property type="match status" value="1"/>
</dbReference>
<evidence type="ECO:0000259" key="3">
    <source>
        <dbReference type="PROSITE" id="PS50800"/>
    </source>
</evidence>
<comment type="caution">
    <text evidence="4">The sequence shown here is derived from an EMBL/GenBank/DDBJ whole genome shotgun (WGS) entry which is preliminary data.</text>
</comment>
<feature type="compositionally biased region" description="Low complexity" evidence="2">
    <location>
        <begin position="1569"/>
        <end position="1585"/>
    </location>
</feature>
<protein>
    <recommendedName>
        <fullName evidence="3">SAP domain-containing protein</fullName>
    </recommendedName>
</protein>
<feature type="compositionally biased region" description="Basic and acidic residues" evidence="2">
    <location>
        <begin position="880"/>
        <end position="890"/>
    </location>
</feature>
<feature type="region of interest" description="Disordered" evidence="2">
    <location>
        <begin position="538"/>
        <end position="620"/>
    </location>
</feature>
<dbReference type="Proteomes" id="UP001255856">
    <property type="component" value="Unassembled WGS sequence"/>
</dbReference>
<feature type="region of interest" description="Disordered" evidence="2">
    <location>
        <begin position="880"/>
        <end position="907"/>
    </location>
</feature>
<feature type="domain" description="SAP" evidence="3">
    <location>
        <begin position="102"/>
        <end position="136"/>
    </location>
</feature>
<dbReference type="InterPro" id="IPR036361">
    <property type="entry name" value="SAP_dom_sf"/>
</dbReference>
<evidence type="ECO:0000313" key="4">
    <source>
        <dbReference type="EMBL" id="KAK2077500.1"/>
    </source>
</evidence>
<dbReference type="InterPro" id="IPR003034">
    <property type="entry name" value="SAP_dom"/>
</dbReference>
<feature type="region of interest" description="Disordered" evidence="2">
    <location>
        <begin position="948"/>
        <end position="971"/>
    </location>
</feature>
<feature type="compositionally biased region" description="Low complexity" evidence="2">
    <location>
        <begin position="1466"/>
        <end position="1482"/>
    </location>
</feature>
<proteinExistence type="predicted"/>
<keyword evidence="5" id="KW-1185">Reference proteome</keyword>